<comment type="cofactor">
    <cofactor evidence="9">
        <name>Zn(2+)</name>
        <dbReference type="ChEBI" id="CHEBI:29105"/>
    </cofactor>
    <text evidence="9">Binds 1 zinc ion per subunit.</text>
</comment>
<dbReference type="PANTHER" id="PTHR33202">
    <property type="entry name" value="ZINC UPTAKE REGULATION PROTEIN"/>
    <property type="match status" value="1"/>
</dbReference>
<dbReference type="CDD" id="cd07153">
    <property type="entry name" value="Fur_like"/>
    <property type="match status" value="1"/>
</dbReference>
<evidence type="ECO:0000256" key="5">
    <source>
        <dbReference type="ARBA" id="ARBA00022833"/>
    </source>
</evidence>
<comment type="cofactor">
    <cofactor evidence="10">
        <name>Mn(2+)</name>
        <dbReference type="ChEBI" id="CHEBI:29035"/>
    </cofactor>
    <cofactor evidence="10">
        <name>Fe(2+)</name>
        <dbReference type="ChEBI" id="CHEBI:29033"/>
    </cofactor>
    <text evidence="10">Binds 1 Mn(2+) or Fe(2+) ion per subunit.</text>
</comment>
<evidence type="ECO:0000256" key="1">
    <source>
        <dbReference type="ARBA" id="ARBA00004496"/>
    </source>
</evidence>
<dbReference type="EMBL" id="CP019640">
    <property type="protein sequence ID" value="AQQ52989.1"/>
    <property type="molecule type" value="Genomic_DNA"/>
</dbReference>
<dbReference type="Pfam" id="PF01475">
    <property type="entry name" value="FUR"/>
    <property type="match status" value="1"/>
</dbReference>
<reference evidence="11 12" key="1">
    <citation type="submission" date="2017-02" db="EMBL/GenBank/DDBJ databases">
        <title>The complete genomic sequence of a novel cold adapted crude oil-degrading bacterium Planococcus qaidamina Y42.</title>
        <authorList>
            <person name="Yang R."/>
        </authorList>
    </citation>
    <scope>NUCLEOTIDE SEQUENCE [LARGE SCALE GENOMIC DNA]</scope>
    <source>
        <strain evidence="11 12">Y42</strain>
    </source>
</reference>
<keyword evidence="10" id="KW-0408">Iron</keyword>
<sequence length="136" mass="15902">MNLTKAWTILKDNGFKETKKRDEILQLFASEDRYLTARDLLDVLQKEYPGMSYDTVYRNLATFVSLGILEETELDGERHFRMHCESSEHHHHFICRDCGRAKEILLCPMDLLSEALPAYQVDSHKFEIYGVCPECQ</sequence>
<dbReference type="Proteomes" id="UP000188184">
    <property type="component" value="Chromosome"/>
</dbReference>
<accession>A0A1Q2KXS1</accession>
<dbReference type="PANTHER" id="PTHR33202:SF1">
    <property type="entry name" value="FERRIC UPTAKE REGULATION PROTEIN"/>
    <property type="match status" value="1"/>
</dbReference>
<keyword evidence="12" id="KW-1185">Reference proteome</keyword>
<comment type="subcellular location">
    <subcellularLocation>
        <location evidence="1">Cytoplasm</location>
    </subcellularLocation>
</comment>
<comment type="similarity">
    <text evidence="2">Belongs to the Fur family.</text>
</comment>
<evidence type="ECO:0000256" key="2">
    <source>
        <dbReference type="ARBA" id="ARBA00007957"/>
    </source>
</evidence>
<dbReference type="InterPro" id="IPR002481">
    <property type="entry name" value="FUR"/>
</dbReference>
<dbReference type="KEGG" id="pmar:B0X71_07725"/>
<protein>
    <submittedName>
        <fullName evidence="11">Transcriptional repressor</fullName>
    </submittedName>
</protein>
<dbReference type="RefSeq" id="WP_077588872.1">
    <property type="nucleotide sequence ID" value="NZ_CP019640.1"/>
</dbReference>
<feature type="binding site" evidence="9">
    <location>
        <position position="132"/>
    </location>
    <ligand>
        <name>Zn(2+)</name>
        <dbReference type="ChEBI" id="CHEBI:29105"/>
    </ligand>
</feature>
<feature type="binding site" evidence="9">
    <location>
        <position position="135"/>
    </location>
    <ligand>
        <name>Zn(2+)</name>
        <dbReference type="ChEBI" id="CHEBI:29105"/>
    </ligand>
</feature>
<dbReference type="GO" id="GO:0008270">
    <property type="term" value="F:zinc ion binding"/>
    <property type="evidence" value="ECO:0007669"/>
    <property type="project" value="TreeGrafter"/>
</dbReference>
<dbReference type="GO" id="GO:0005737">
    <property type="term" value="C:cytoplasm"/>
    <property type="evidence" value="ECO:0007669"/>
    <property type="project" value="UniProtKB-SubCell"/>
</dbReference>
<evidence type="ECO:0000256" key="4">
    <source>
        <dbReference type="ARBA" id="ARBA00022491"/>
    </source>
</evidence>
<proteinExistence type="inferred from homology"/>
<organism evidence="11 12">
    <name type="scientific">Planococcus lenghuensis</name>
    <dbReference type="NCBI Taxonomy" id="2213202"/>
    <lineage>
        <taxon>Bacteria</taxon>
        <taxon>Bacillati</taxon>
        <taxon>Bacillota</taxon>
        <taxon>Bacilli</taxon>
        <taxon>Bacillales</taxon>
        <taxon>Caryophanaceae</taxon>
        <taxon>Planococcus</taxon>
    </lineage>
</organism>
<dbReference type="GO" id="GO:0045892">
    <property type="term" value="P:negative regulation of DNA-templated transcription"/>
    <property type="evidence" value="ECO:0007669"/>
    <property type="project" value="TreeGrafter"/>
</dbReference>
<dbReference type="GO" id="GO:1900376">
    <property type="term" value="P:regulation of secondary metabolite biosynthetic process"/>
    <property type="evidence" value="ECO:0007669"/>
    <property type="project" value="TreeGrafter"/>
</dbReference>
<dbReference type="GO" id="GO:0000976">
    <property type="term" value="F:transcription cis-regulatory region binding"/>
    <property type="evidence" value="ECO:0007669"/>
    <property type="project" value="TreeGrafter"/>
</dbReference>
<keyword evidence="6" id="KW-0805">Transcription regulation</keyword>
<feature type="binding site" evidence="9">
    <location>
        <position position="98"/>
    </location>
    <ligand>
        <name>Zn(2+)</name>
        <dbReference type="ChEBI" id="CHEBI:29105"/>
    </ligand>
</feature>
<evidence type="ECO:0000313" key="11">
    <source>
        <dbReference type="EMBL" id="AQQ52989.1"/>
    </source>
</evidence>
<keyword evidence="7" id="KW-0238">DNA-binding</keyword>
<evidence type="ECO:0000256" key="6">
    <source>
        <dbReference type="ARBA" id="ARBA00023015"/>
    </source>
</evidence>
<evidence type="ECO:0000313" key="12">
    <source>
        <dbReference type="Proteomes" id="UP000188184"/>
    </source>
</evidence>
<evidence type="ECO:0000256" key="7">
    <source>
        <dbReference type="ARBA" id="ARBA00023125"/>
    </source>
</evidence>
<evidence type="ECO:0000256" key="9">
    <source>
        <dbReference type="PIRSR" id="PIRSR602481-1"/>
    </source>
</evidence>
<keyword evidence="3" id="KW-0963">Cytoplasm</keyword>
<keyword evidence="4" id="KW-0678">Repressor</keyword>
<feature type="binding site" evidence="10">
    <location>
        <position position="124"/>
    </location>
    <ligand>
        <name>Fe cation</name>
        <dbReference type="ChEBI" id="CHEBI:24875"/>
    </ligand>
</feature>
<evidence type="ECO:0000256" key="3">
    <source>
        <dbReference type="ARBA" id="ARBA00022490"/>
    </source>
</evidence>
<dbReference type="InterPro" id="IPR036390">
    <property type="entry name" value="WH_DNA-bd_sf"/>
</dbReference>
<feature type="binding site" evidence="9">
    <location>
        <position position="95"/>
    </location>
    <ligand>
        <name>Zn(2+)</name>
        <dbReference type="ChEBI" id="CHEBI:29105"/>
    </ligand>
</feature>
<feature type="binding site" evidence="10">
    <location>
        <position position="89"/>
    </location>
    <ligand>
        <name>Fe cation</name>
        <dbReference type="ChEBI" id="CHEBI:24875"/>
    </ligand>
</feature>
<evidence type="ECO:0000256" key="10">
    <source>
        <dbReference type="PIRSR" id="PIRSR602481-2"/>
    </source>
</evidence>
<keyword evidence="5 9" id="KW-0862">Zinc</keyword>
<dbReference type="InterPro" id="IPR036388">
    <property type="entry name" value="WH-like_DNA-bd_sf"/>
</dbReference>
<dbReference type="OrthoDB" id="8659436at2"/>
<evidence type="ECO:0000256" key="8">
    <source>
        <dbReference type="ARBA" id="ARBA00023163"/>
    </source>
</evidence>
<dbReference type="SUPFAM" id="SSF46785">
    <property type="entry name" value="Winged helix' DNA-binding domain"/>
    <property type="match status" value="1"/>
</dbReference>
<dbReference type="InterPro" id="IPR043135">
    <property type="entry name" value="Fur_C"/>
</dbReference>
<dbReference type="GO" id="GO:0003700">
    <property type="term" value="F:DNA-binding transcription factor activity"/>
    <property type="evidence" value="ECO:0007669"/>
    <property type="project" value="InterPro"/>
</dbReference>
<gene>
    <name evidence="11" type="ORF">B0X71_07725</name>
</gene>
<keyword evidence="9" id="KW-0479">Metal-binding</keyword>
<keyword evidence="8" id="KW-0804">Transcription</keyword>
<name>A0A1Q2KXS1_9BACL</name>
<dbReference type="Gene3D" id="3.30.1490.190">
    <property type="match status" value="1"/>
</dbReference>
<dbReference type="AlphaFoldDB" id="A0A1Q2KXS1"/>
<dbReference type="Gene3D" id="1.10.10.10">
    <property type="entry name" value="Winged helix-like DNA-binding domain superfamily/Winged helix DNA-binding domain"/>
    <property type="match status" value="1"/>
</dbReference>